<dbReference type="PANTHER" id="PTHR18919">
    <property type="entry name" value="ACETYL-COA C-ACYLTRANSFERASE"/>
    <property type="match status" value="1"/>
</dbReference>
<dbReference type="Pfam" id="PF02803">
    <property type="entry name" value="Thiolase_C"/>
    <property type="match status" value="1"/>
</dbReference>
<dbReference type="PROSITE" id="PS00737">
    <property type="entry name" value="THIOLASE_2"/>
    <property type="match status" value="1"/>
</dbReference>
<evidence type="ECO:0000256" key="2">
    <source>
        <dbReference type="ARBA" id="ARBA00022679"/>
    </source>
</evidence>
<comment type="similarity">
    <text evidence="1 5">Belongs to the thiolase-like superfamily. Thiolase family.</text>
</comment>
<dbReference type="SUPFAM" id="SSF53901">
    <property type="entry name" value="Thiolase-like"/>
    <property type="match status" value="2"/>
</dbReference>
<dbReference type="PIRSF" id="PIRSF000429">
    <property type="entry name" value="Ac-CoA_Ac_transf"/>
    <property type="match status" value="1"/>
</dbReference>
<evidence type="ECO:0000313" key="8">
    <source>
        <dbReference type="EMBL" id="MBI5249356.1"/>
    </source>
</evidence>
<dbReference type="InterPro" id="IPR020617">
    <property type="entry name" value="Thiolase_C"/>
</dbReference>
<dbReference type="GO" id="GO:0003988">
    <property type="term" value="F:acetyl-CoA C-acyltransferase activity"/>
    <property type="evidence" value="ECO:0007669"/>
    <property type="project" value="UniProtKB-ARBA"/>
</dbReference>
<feature type="active site" description="Proton acceptor" evidence="4">
    <location>
        <position position="394"/>
    </location>
</feature>
<comment type="caution">
    <text evidence="8">The sequence shown here is derived from an EMBL/GenBank/DDBJ whole genome shotgun (WGS) entry which is preliminary data.</text>
</comment>
<gene>
    <name evidence="8" type="ORF">HY912_07670</name>
</gene>
<dbReference type="InterPro" id="IPR016039">
    <property type="entry name" value="Thiolase-like"/>
</dbReference>
<dbReference type="Gene3D" id="3.40.47.10">
    <property type="match status" value="2"/>
</dbReference>
<keyword evidence="3 5" id="KW-0012">Acyltransferase</keyword>
<evidence type="ECO:0000259" key="7">
    <source>
        <dbReference type="Pfam" id="PF02803"/>
    </source>
</evidence>
<dbReference type="Proteomes" id="UP000807825">
    <property type="component" value="Unassembled WGS sequence"/>
</dbReference>
<feature type="active site" description="Proton acceptor" evidence="4">
    <location>
        <position position="364"/>
    </location>
</feature>
<feature type="domain" description="Thiolase N-terminal" evidence="6">
    <location>
        <begin position="6"/>
        <end position="269"/>
    </location>
</feature>
<accession>A0A9D6V3J5</accession>
<evidence type="ECO:0000313" key="9">
    <source>
        <dbReference type="Proteomes" id="UP000807825"/>
    </source>
</evidence>
<dbReference type="InterPro" id="IPR002155">
    <property type="entry name" value="Thiolase"/>
</dbReference>
<organism evidence="8 9">
    <name type="scientific">Desulfomonile tiedjei</name>
    <dbReference type="NCBI Taxonomy" id="2358"/>
    <lineage>
        <taxon>Bacteria</taxon>
        <taxon>Pseudomonadati</taxon>
        <taxon>Thermodesulfobacteriota</taxon>
        <taxon>Desulfomonilia</taxon>
        <taxon>Desulfomonilales</taxon>
        <taxon>Desulfomonilaceae</taxon>
        <taxon>Desulfomonile</taxon>
    </lineage>
</organism>
<feature type="domain" description="Thiolase C-terminal" evidence="7">
    <location>
        <begin position="278"/>
        <end position="406"/>
    </location>
</feature>
<evidence type="ECO:0000256" key="4">
    <source>
        <dbReference type="PIRSR" id="PIRSR000429-1"/>
    </source>
</evidence>
<feature type="active site" description="Acyl-thioester intermediate" evidence="4">
    <location>
        <position position="93"/>
    </location>
</feature>
<dbReference type="InterPro" id="IPR020613">
    <property type="entry name" value="Thiolase_CS"/>
</dbReference>
<dbReference type="EMBL" id="JACRDE010000210">
    <property type="protein sequence ID" value="MBI5249356.1"/>
    <property type="molecule type" value="Genomic_DNA"/>
</dbReference>
<evidence type="ECO:0000256" key="3">
    <source>
        <dbReference type="ARBA" id="ARBA00023315"/>
    </source>
</evidence>
<proteinExistence type="inferred from homology"/>
<dbReference type="PANTHER" id="PTHR18919:SF107">
    <property type="entry name" value="ACETYL-COA ACETYLTRANSFERASE, CYTOSOLIC"/>
    <property type="match status" value="1"/>
</dbReference>
<dbReference type="InterPro" id="IPR020616">
    <property type="entry name" value="Thiolase_N"/>
</dbReference>
<evidence type="ECO:0000259" key="6">
    <source>
        <dbReference type="Pfam" id="PF00108"/>
    </source>
</evidence>
<dbReference type="NCBIfam" id="TIGR01930">
    <property type="entry name" value="AcCoA-C-Actrans"/>
    <property type="match status" value="1"/>
</dbReference>
<protein>
    <submittedName>
        <fullName evidence="8">Thiolase family protein</fullName>
    </submittedName>
</protein>
<evidence type="ECO:0000256" key="5">
    <source>
        <dbReference type="RuleBase" id="RU003557"/>
    </source>
</evidence>
<dbReference type="Pfam" id="PF00108">
    <property type="entry name" value="Thiolase_N"/>
    <property type="match status" value="1"/>
</dbReference>
<evidence type="ECO:0000256" key="1">
    <source>
        <dbReference type="ARBA" id="ARBA00010982"/>
    </source>
</evidence>
<name>A0A9D6V3J5_9BACT</name>
<dbReference type="CDD" id="cd00751">
    <property type="entry name" value="thiolase"/>
    <property type="match status" value="1"/>
</dbReference>
<keyword evidence="2 5" id="KW-0808">Transferase</keyword>
<sequence>MDANDVVIVSAVRTPFGRFDGVLRGTDSIDLGVMVLQEVIRRIDLDARDVDEIYYGTCIPAEYAIYTNVPARQISLLAGFPEDTISLTIDRACCSSLTALRLGYRSIKAGDADVVIASGAENMGNVPFIASAAKTRWGNRLGPIELEDVLFELGYGRKGFAPVATDAGHVAVEYGISRDMQDEWAMGSHARWYRAYEAGKYKIGEEIMPVTIPQKRGEPIRIDKDESPRDNLSSERMAKLNTVYGSPTVTAGNAPGLNSGASAIVIMRRAKAQSLGFKPLATIKACECAAGAPKYMACVPAQTIEKLLTKLGKTIDQMDLMEINEAFAAVTLVSLKMLAGNEPEKYRTLQEKTNVNGGAIAIGHPVGASGARITMTLMYELIRRGGGSGVAAICGGLSQGEGVLLEV</sequence>
<reference evidence="8" key="1">
    <citation type="submission" date="2020-07" db="EMBL/GenBank/DDBJ databases">
        <title>Huge and variable diversity of episymbiotic CPR bacteria and DPANN archaea in groundwater ecosystems.</title>
        <authorList>
            <person name="He C.Y."/>
            <person name="Keren R."/>
            <person name="Whittaker M."/>
            <person name="Farag I.F."/>
            <person name="Doudna J."/>
            <person name="Cate J.H.D."/>
            <person name="Banfield J.F."/>
        </authorList>
    </citation>
    <scope>NUCLEOTIDE SEQUENCE</scope>
    <source>
        <strain evidence="8">NC_groundwater_1664_Pr3_B-0.1um_52_9</strain>
    </source>
</reference>
<dbReference type="AlphaFoldDB" id="A0A9D6V3J5"/>